<feature type="transmembrane region" description="Helical" evidence="1">
    <location>
        <begin position="206"/>
        <end position="224"/>
    </location>
</feature>
<name>A0A0A7KG16_9DEIO</name>
<accession>A0A0A7KG16</accession>
<evidence type="ECO:0000313" key="3">
    <source>
        <dbReference type="Proteomes" id="UP000030634"/>
    </source>
</evidence>
<protein>
    <submittedName>
        <fullName evidence="2">Uncharacterized protein</fullName>
    </submittedName>
</protein>
<organism evidence="2 3">
    <name type="scientific">Deinococcus radiopugnans</name>
    <dbReference type="NCBI Taxonomy" id="57497"/>
    <lineage>
        <taxon>Bacteria</taxon>
        <taxon>Thermotogati</taxon>
        <taxon>Deinococcota</taxon>
        <taxon>Deinococci</taxon>
        <taxon>Deinococcales</taxon>
        <taxon>Deinococcaceae</taxon>
        <taxon>Deinococcus</taxon>
    </lineage>
</organism>
<dbReference type="AlphaFoldDB" id="A0A0A7KG16"/>
<sequence length="235" mass="26188">MPAANYLRSICVVPVAPSADLHDHALWERVFSGWRFLPLRHADGSLTEHAQNVIDLVIAHDRAEVRAGALLLLSWPQAGQSLPGLVNTLDGGRFVVVRVFGIHLTEVQERTERLTERLLREKAFAFSAGTRVTLALSVDGVRTNLTSGRIHTSRSGAWQAFYTTNKYALIVMLVLLVLAVSVVLLLTPERPYTPLAKVYDLSGRVLSAVLFNIVLLGSQFLFYLRHRAVIEWEKP</sequence>
<dbReference type="KEGG" id="dsw:QR90_07805"/>
<evidence type="ECO:0000256" key="1">
    <source>
        <dbReference type="SAM" id="Phobius"/>
    </source>
</evidence>
<dbReference type="RefSeq" id="WP_039683630.1">
    <property type="nucleotide sequence ID" value="NZ_CP010028.1"/>
</dbReference>
<dbReference type="STRING" id="1182571.QR90_07805"/>
<gene>
    <name evidence="2" type="ORF">QR90_07805</name>
</gene>
<keyword evidence="1" id="KW-1133">Transmembrane helix</keyword>
<dbReference type="HOGENOM" id="CLU_1193237_0_0_0"/>
<keyword evidence="1" id="KW-0472">Membrane</keyword>
<feature type="transmembrane region" description="Helical" evidence="1">
    <location>
        <begin position="167"/>
        <end position="186"/>
    </location>
</feature>
<reference evidence="3" key="1">
    <citation type="submission" date="2014-11" db="EMBL/GenBank/DDBJ databases">
        <title>Hymenobacter sp. DG25B genome submission.</title>
        <authorList>
            <person name="Jung H.-Y."/>
            <person name="Kim M.K."/>
            <person name="Srinivasan S."/>
            <person name="Lim S."/>
        </authorList>
    </citation>
    <scope>NUCLEOTIDE SEQUENCE [LARGE SCALE GENOMIC DNA]</scope>
    <source>
        <strain evidence="3">DY59</strain>
    </source>
</reference>
<proteinExistence type="predicted"/>
<dbReference type="Proteomes" id="UP000030634">
    <property type="component" value="Chromosome"/>
</dbReference>
<evidence type="ECO:0000313" key="2">
    <source>
        <dbReference type="EMBL" id="AIZ45040.1"/>
    </source>
</evidence>
<dbReference type="EMBL" id="CP010028">
    <property type="protein sequence ID" value="AIZ45040.1"/>
    <property type="molecule type" value="Genomic_DNA"/>
</dbReference>
<keyword evidence="1" id="KW-0812">Transmembrane</keyword>